<dbReference type="PANTHER" id="PTHR30055:SF175">
    <property type="entry name" value="HTH-TYPE TRANSCRIPTIONAL REPRESSOR KSTR2"/>
    <property type="match status" value="1"/>
</dbReference>
<dbReference type="GO" id="GO:0000976">
    <property type="term" value="F:transcription cis-regulatory region binding"/>
    <property type="evidence" value="ECO:0007669"/>
    <property type="project" value="TreeGrafter"/>
</dbReference>
<dbReference type="AlphaFoldDB" id="A0A381S2E1"/>
<evidence type="ECO:0000259" key="5">
    <source>
        <dbReference type="PROSITE" id="PS50977"/>
    </source>
</evidence>
<evidence type="ECO:0000256" key="3">
    <source>
        <dbReference type="ARBA" id="ARBA00023125"/>
    </source>
</evidence>
<dbReference type="SUPFAM" id="SSF48498">
    <property type="entry name" value="Tetracyclin repressor-like, C-terminal domain"/>
    <property type="match status" value="1"/>
</dbReference>
<proteinExistence type="predicted"/>
<keyword evidence="1" id="KW-0678">Repressor</keyword>
<keyword evidence="2" id="KW-0805">Transcription regulation</keyword>
<gene>
    <name evidence="6" type="ORF">METZ01_LOCUS50453</name>
</gene>
<dbReference type="InterPro" id="IPR009057">
    <property type="entry name" value="Homeodomain-like_sf"/>
</dbReference>
<dbReference type="Gene3D" id="1.10.357.10">
    <property type="entry name" value="Tetracycline Repressor, domain 2"/>
    <property type="match status" value="1"/>
</dbReference>
<accession>A0A381S2E1</accession>
<keyword evidence="4" id="KW-0804">Transcription</keyword>
<evidence type="ECO:0000313" key="6">
    <source>
        <dbReference type="EMBL" id="SUZ97599.1"/>
    </source>
</evidence>
<evidence type="ECO:0000256" key="2">
    <source>
        <dbReference type="ARBA" id="ARBA00023015"/>
    </source>
</evidence>
<dbReference type="Pfam" id="PF17932">
    <property type="entry name" value="TetR_C_24"/>
    <property type="match status" value="1"/>
</dbReference>
<sequence length="189" mass="22007">MKRKEEIIRRAVEVFEQKGVSGSSFEDIAEAVGIKREGLYYYFRDRAAILVEITLEPSRNLLKGLQDILETNQSNEAKLRLALENHLDRFDPNYLEMAVALREHHIYETNEEMEILRQVWKQYSDLWIKLIREGQASGSFQSSQNPKLVAYGVLGMCNWLSRWYDPGKDIPVTEVIDTYFSMILNGISR</sequence>
<organism evidence="6">
    <name type="scientific">marine metagenome</name>
    <dbReference type="NCBI Taxonomy" id="408172"/>
    <lineage>
        <taxon>unclassified sequences</taxon>
        <taxon>metagenomes</taxon>
        <taxon>ecological metagenomes</taxon>
    </lineage>
</organism>
<name>A0A381S2E1_9ZZZZ</name>
<feature type="domain" description="HTH tetR-type" evidence="5">
    <location>
        <begin position="1"/>
        <end position="61"/>
    </location>
</feature>
<dbReference type="PANTHER" id="PTHR30055">
    <property type="entry name" value="HTH-TYPE TRANSCRIPTIONAL REGULATOR RUTR"/>
    <property type="match status" value="1"/>
</dbReference>
<reference evidence="6" key="1">
    <citation type="submission" date="2018-05" db="EMBL/GenBank/DDBJ databases">
        <authorList>
            <person name="Lanie J.A."/>
            <person name="Ng W.-L."/>
            <person name="Kazmierczak K.M."/>
            <person name="Andrzejewski T.M."/>
            <person name="Davidsen T.M."/>
            <person name="Wayne K.J."/>
            <person name="Tettelin H."/>
            <person name="Glass J.I."/>
            <person name="Rusch D."/>
            <person name="Podicherti R."/>
            <person name="Tsui H.-C.T."/>
            <person name="Winkler M.E."/>
        </authorList>
    </citation>
    <scope>NUCLEOTIDE SEQUENCE</scope>
</reference>
<dbReference type="Pfam" id="PF00440">
    <property type="entry name" value="TetR_N"/>
    <property type="match status" value="1"/>
</dbReference>
<dbReference type="GO" id="GO:0003700">
    <property type="term" value="F:DNA-binding transcription factor activity"/>
    <property type="evidence" value="ECO:0007669"/>
    <property type="project" value="TreeGrafter"/>
</dbReference>
<dbReference type="InterPro" id="IPR036271">
    <property type="entry name" value="Tet_transcr_reg_TetR-rel_C_sf"/>
</dbReference>
<evidence type="ECO:0000256" key="1">
    <source>
        <dbReference type="ARBA" id="ARBA00022491"/>
    </source>
</evidence>
<dbReference type="Gene3D" id="1.10.10.60">
    <property type="entry name" value="Homeodomain-like"/>
    <property type="match status" value="1"/>
</dbReference>
<dbReference type="PRINTS" id="PR00455">
    <property type="entry name" value="HTHTETR"/>
</dbReference>
<dbReference type="InterPro" id="IPR050109">
    <property type="entry name" value="HTH-type_TetR-like_transc_reg"/>
</dbReference>
<evidence type="ECO:0000256" key="4">
    <source>
        <dbReference type="ARBA" id="ARBA00023163"/>
    </source>
</evidence>
<protein>
    <recommendedName>
        <fullName evidence="5">HTH tetR-type domain-containing protein</fullName>
    </recommendedName>
</protein>
<dbReference type="EMBL" id="UINC01002524">
    <property type="protein sequence ID" value="SUZ97599.1"/>
    <property type="molecule type" value="Genomic_DNA"/>
</dbReference>
<keyword evidence="3" id="KW-0238">DNA-binding</keyword>
<dbReference type="PROSITE" id="PS50977">
    <property type="entry name" value="HTH_TETR_2"/>
    <property type="match status" value="1"/>
</dbReference>
<dbReference type="SUPFAM" id="SSF46689">
    <property type="entry name" value="Homeodomain-like"/>
    <property type="match status" value="1"/>
</dbReference>
<dbReference type="InterPro" id="IPR041490">
    <property type="entry name" value="KstR2_TetR_C"/>
</dbReference>
<dbReference type="InterPro" id="IPR001647">
    <property type="entry name" value="HTH_TetR"/>
</dbReference>